<accession>A0A8H5H004</accession>
<reference evidence="2 3" key="1">
    <citation type="journal article" date="2020" name="ISME J.">
        <title>Uncovering the hidden diversity of litter-decomposition mechanisms in mushroom-forming fungi.</title>
        <authorList>
            <person name="Floudas D."/>
            <person name="Bentzer J."/>
            <person name="Ahren D."/>
            <person name="Johansson T."/>
            <person name="Persson P."/>
            <person name="Tunlid A."/>
        </authorList>
    </citation>
    <scope>NUCLEOTIDE SEQUENCE [LARGE SCALE GENOMIC DNA]</scope>
    <source>
        <strain evidence="2 3">CBS 406.79</strain>
    </source>
</reference>
<comment type="caution">
    <text evidence="2">The sequence shown here is derived from an EMBL/GenBank/DDBJ whole genome shotgun (WGS) entry which is preliminary data.</text>
</comment>
<feature type="transmembrane region" description="Helical" evidence="1">
    <location>
        <begin position="165"/>
        <end position="183"/>
    </location>
</feature>
<dbReference type="OrthoDB" id="10518042at2759"/>
<proteinExistence type="predicted"/>
<keyword evidence="1" id="KW-0472">Membrane</keyword>
<dbReference type="Proteomes" id="UP000518752">
    <property type="component" value="Unassembled WGS sequence"/>
</dbReference>
<keyword evidence="1" id="KW-0812">Transmembrane</keyword>
<feature type="transmembrane region" description="Helical" evidence="1">
    <location>
        <begin position="189"/>
        <end position="208"/>
    </location>
</feature>
<keyword evidence="1" id="KW-1133">Transmembrane helix</keyword>
<gene>
    <name evidence="2" type="ORF">D9757_010715</name>
</gene>
<evidence type="ECO:0000313" key="3">
    <source>
        <dbReference type="Proteomes" id="UP000518752"/>
    </source>
</evidence>
<dbReference type="EMBL" id="JAACJN010000103">
    <property type="protein sequence ID" value="KAF5374087.1"/>
    <property type="molecule type" value="Genomic_DNA"/>
</dbReference>
<name>A0A8H5H004_9AGAR</name>
<dbReference type="AlphaFoldDB" id="A0A8H5H004"/>
<protein>
    <submittedName>
        <fullName evidence="2">Uncharacterized protein</fullName>
    </submittedName>
</protein>
<feature type="transmembrane region" description="Helical" evidence="1">
    <location>
        <begin position="68"/>
        <end position="86"/>
    </location>
</feature>
<organism evidence="2 3">
    <name type="scientific">Collybiopsis confluens</name>
    <dbReference type="NCBI Taxonomy" id="2823264"/>
    <lineage>
        <taxon>Eukaryota</taxon>
        <taxon>Fungi</taxon>
        <taxon>Dikarya</taxon>
        <taxon>Basidiomycota</taxon>
        <taxon>Agaricomycotina</taxon>
        <taxon>Agaricomycetes</taxon>
        <taxon>Agaricomycetidae</taxon>
        <taxon>Agaricales</taxon>
        <taxon>Marasmiineae</taxon>
        <taxon>Omphalotaceae</taxon>
        <taxon>Collybiopsis</taxon>
    </lineage>
</organism>
<keyword evidence="3" id="KW-1185">Reference proteome</keyword>
<sequence>MLVVFIIFFSPSVLLIHYIIIMTKDLYGIDIYSRIRRVFHYSLSGTTLVQSKIKTTFGIDNGDSVKSWFWPILSLVLALIAAGGGWSRNPSMTVNMSGVGNAVVSFFSSRRVFTEKNHHEVQGVAGLAGLESRNNPGDSGYEPASHSRLIRLIQKARRKGTPAQWILSILSVILGAISAGGGWKNNSAMVNVCAIGAAVVPVGTFLFGTNQPVEFR</sequence>
<evidence type="ECO:0000313" key="2">
    <source>
        <dbReference type="EMBL" id="KAF5374087.1"/>
    </source>
</evidence>
<evidence type="ECO:0000256" key="1">
    <source>
        <dbReference type="SAM" id="Phobius"/>
    </source>
</evidence>